<proteinExistence type="inferred from homology"/>
<dbReference type="InterPro" id="IPR036629">
    <property type="entry name" value="YjbJ_sf"/>
</dbReference>
<evidence type="ECO:0000259" key="2">
    <source>
        <dbReference type="Pfam" id="PF05532"/>
    </source>
</evidence>
<evidence type="ECO:0000313" key="3">
    <source>
        <dbReference type="EMBL" id="XBP71070.1"/>
    </source>
</evidence>
<reference evidence="3" key="1">
    <citation type="submission" date="2024-05" db="EMBL/GenBank/DDBJ databases">
        <authorList>
            <person name="Bunk B."/>
            <person name="Swiderski J."/>
            <person name="Sproer C."/>
            <person name="Thiel V."/>
        </authorList>
    </citation>
    <scope>NUCLEOTIDE SEQUENCE</scope>
    <source>
        <strain evidence="3">DSM 17735</strain>
    </source>
</reference>
<dbReference type="Gene3D" id="1.10.1470.10">
    <property type="entry name" value="YjbJ"/>
    <property type="match status" value="1"/>
</dbReference>
<protein>
    <submittedName>
        <fullName evidence="3">CsbD family protein</fullName>
    </submittedName>
</protein>
<dbReference type="EMBL" id="CP157675">
    <property type="protein sequence ID" value="XBP71070.1"/>
    <property type="molecule type" value="Genomic_DNA"/>
</dbReference>
<dbReference type="SUPFAM" id="SSF69047">
    <property type="entry name" value="Hypothetical protein YjbJ"/>
    <property type="match status" value="1"/>
</dbReference>
<accession>A0AAU7LTY4</accession>
<dbReference type="InterPro" id="IPR008462">
    <property type="entry name" value="CsbD"/>
</dbReference>
<dbReference type="Pfam" id="PF05532">
    <property type="entry name" value="CsbD"/>
    <property type="match status" value="1"/>
</dbReference>
<comment type="similarity">
    <text evidence="1">Belongs to the UPF0337 (CsbD) family.</text>
</comment>
<gene>
    <name evidence="3" type="ORF">ABLV49_04490</name>
</gene>
<dbReference type="RefSeq" id="WP_011802648.1">
    <property type="nucleotide sequence ID" value="NZ_CBCSCU010000010.1"/>
</dbReference>
<name>A0AAU7LTY4_9BURK</name>
<organism evidence="3">
    <name type="scientific">Polaromonas hydrogenivorans</name>
    <dbReference type="NCBI Taxonomy" id="335476"/>
    <lineage>
        <taxon>Bacteria</taxon>
        <taxon>Pseudomonadati</taxon>
        <taxon>Pseudomonadota</taxon>
        <taxon>Betaproteobacteria</taxon>
        <taxon>Burkholderiales</taxon>
        <taxon>Comamonadaceae</taxon>
        <taxon>Polaromonas</taxon>
    </lineage>
</organism>
<sequence length="61" mass="6525">MNTDQVKGALKEAAGKVQSKTGELIDSPEQQAKGMVKQVEGKTQKNLGDAKEVLKDAVDKI</sequence>
<evidence type="ECO:0000256" key="1">
    <source>
        <dbReference type="ARBA" id="ARBA00009129"/>
    </source>
</evidence>
<feature type="domain" description="CsbD-like" evidence="2">
    <location>
        <begin position="4"/>
        <end position="56"/>
    </location>
</feature>
<dbReference type="AlphaFoldDB" id="A0AAU7LTY4"/>